<sequence>MIREFHTLDIANIIAGAIQLAAGRPLWVQVAKGPGSGVAGIFKGLRSGTVKGLQHGKAHVAFALHLHLPLEGDRKGHRTDGFDLG</sequence>
<reference evidence="1" key="1">
    <citation type="submission" date="2019-08" db="EMBL/GenBank/DDBJ databases">
        <authorList>
            <person name="Kucharzyk K."/>
            <person name="Murdoch R.W."/>
            <person name="Higgins S."/>
            <person name="Loffler F."/>
        </authorList>
    </citation>
    <scope>NUCLEOTIDE SEQUENCE</scope>
</reference>
<protein>
    <submittedName>
        <fullName evidence="1">Uncharacterized protein</fullName>
    </submittedName>
</protein>
<evidence type="ECO:0000313" key="1">
    <source>
        <dbReference type="EMBL" id="MPM51992.1"/>
    </source>
</evidence>
<dbReference type="EMBL" id="VSSQ01013665">
    <property type="protein sequence ID" value="MPM51992.1"/>
    <property type="molecule type" value="Genomic_DNA"/>
</dbReference>
<proteinExistence type="predicted"/>
<accession>A0A645AFK7</accession>
<dbReference type="AlphaFoldDB" id="A0A645AFK7"/>
<comment type="caution">
    <text evidence="1">The sequence shown here is derived from an EMBL/GenBank/DDBJ whole genome shotgun (WGS) entry which is preliminary data.</text>
</comment>
<organism evidence="1">
    <name type="scientific">bioreactor metagenome</name>
    <dbReference type="NCBI Taxonomy" id="1076179"/>
    <lineage>
        <taxon>unclassified sequences</taxon>
        <taxon>metagenomes</taxon>
        <taxon>ecological metagenomes</taxon>
    </lineage>
</organism>
<name>A0A645AFK7_9ZZZZ</name>
<gene>
    <name evidence="1" type="ORF">SDC9_98745</name>
</gene>